<evidence type="ECO:0000313" key="4">
    <source>
        <dbReference type="Proteomes" id="UP000530564"/>
    </source>
</evidence>
<reference evidence="3 4" key="1">
    <citation type="submission" date="2020-08" db="EMBL/GenBank/DDBJ databases">
        <title>Genomic Encyclopedia of Type Strains, Phase IV (KMG-IV): sequencing the most valuable type-strain genomes for metagenomic binning, comparative biology and taxonomic classification.</title>
        <authorList>
            <person name="Goeker M."/>
        </authorList>
    </citation>
    <scope>NUCLEOTIDE SEQUENCE [LARGE SCALE GENOMIC DNA]</scope>
    <source>
        <strain evidence="3 4">DSM 21793</strain>
    </source>
</reference>
<keyword evidence="1" id="KW-0812">Transmembrane</keyword>
<feature type="domain" description="Protein-glutamine gamma-glutamyltransferase-like C-terminal" evidence="2">
    <location>
        <begin position="140"/>
        <end position="206"/>
    </location>
</feature>
<evidence type="ECO:0000259" key="2">
    <source>
        <dbReference type="Pfam" id="PF13559"/>
    </source>
</evidence>
<comment type="caution">
    <text evidence="3">The sequence shown here is derived from an EMBL/GenBank/DDBJ whole genome shotgun (WGS) entry which is preliminary data.</text>
</comment>
<feature type="transmembrane region" description="Helical" evidence="1">
    <location>
        <begin position="65"/>
        <end position="83"/>
    </location>
</feature>
<evidence type="ECO:0000256" key="1">
    <source>
        <dbReference type="SAM" id="Phobius"/>
    </source>
</evidence>
<gene>
    <name evidence="3" type="ORF">GGQ61_000582</name>
</gene>
<evidence type="ECO:0000313" key="3">
    <source>
        <dbReference type="EMBL" id="MBB3889885.1"/>
    </source>
</evidence>
<proteinExistence type="predicted"/>
<dbReference type="Pfam" id="PF13559">
    <property type="entry name" value="DUF4129"/>
    <property type="match status" value="1"/>
</dbReference>
<keyword evidence="4" id="KW-1185">Reference proteome</keyword>
<dbReference type="InterPro" id="IPR025403">
    <property type="entry name" value="TgpA-like_C"/>
</dbReference>
<sequence>MAMQRGVDAGAPVGKAGDPLAAAHAELTRDRGFQFDRVDFRPPKIPKWFEWIAEAFQAIAPLLKWVFWVGVAIIATLVLYALVREVLRLRMPAARPKTVAAETAPEWRPDAAAARDLLAAADALAAQGRFAEAAHLILLRSVADIERRRPRSVRPALTTREIAGLSALPPSARPAFAQIGRVVERSLFGGAPVEAAEYAECRREYEAFALPAGWP</sequence>
<organism evidence="3 4">
    <name type="scientific">Phenylobacterium haematophilum</name>
    <dbReference type="NCBI Taxonomy" id="98513"/>
    <lineage>
        <taxon>Bacteria</taxon>
        <taxon>Pseudomonadati</taxon>
        <taxon>Pseudomonadota</taxon>
        <taxon>Alphaproteobacteria</taxon>
        <taxon>Caulobacterales</taxon>
        <taxon>Caulobacteraceae</taxon>
        <taxon>Phenylobacterium</taxon>
    </lineage>
</organism>
<name>A0A839ZTU7_9CAUL</name>
<dbReference type="EMBL" id="JACIDK010000001">
    <property type="protein sequence ID" value="MBB3889885.1"/>
    <property type="molecule type" value="Genomic_DNA"/>
</dbReference>
<keyword evidence="1" id="KW-0472">Membrane</keyword>
<keyword evidence="1" id="KW-1133">Transmembrane helix</keyword>
<dbReference type="AlphaFoldDB" id="A0A839ZTU7"/>
<protein>
    <recommendedName>
        <fullName evidence="2">Protein-glutamine gamma-glutamyltransferase-like C-terminal domain-containing protein</fullName>
    </recommendedName>
</protein>
<accession>A0A839ZTU7</accession>
<dbReference type="Proteomes" id="UP000530564">
    <property type="component" value="Unassembled WGS sequence"/>
</dbReference>